<comment type="caution">
    <text evidence="1">The sequence shown here is derived from an EMBL/GenBank/DDBJ whole genome shotgun (WGS) entry which is preliminary data.</text>
</comment>
<dbReference type="RefSeq" id="WP_345642831.1">
    <property type="nucleotide sequence ID" value="NZ_BAABEP010000006.1"/>
</dbReference>
<organism evidence="1 2">
    <name type="scientific">Streptomyces tremellae</name>
    <dbReference type="NCBI Taxonomy" id="1124239"/>
    <lineage>
        <taxon>Bacteria</taxon>
        <taxon>Bacillati</taxon>
        <taxon>Actinomycetota</taxon>
        <taxon>Actinomycetes</taxon>
        <taxon>Kitasatosporales</taxon>
        <taxon>Streptomycetaceae</taxon>
        <taxon>Streptomyces</taxon>
    </lineage>
</organism>
<accession>A0ABP7EF32</accession>
<keyword evidence="2" id="KW-1185">Reference proteome</keyword>
<dbReference type="EMBL" id="BAABEP010000006">
    <property type="protein sequence ID" value="GAA3718248.1"/>
    <property type="molecule type" value="Genomic_DNA"/>
</dbReference>
<dbReference type="Proteomes" id="UP001499884">
    <property type="component" value="Unassembled WGS sequence"/>
</dbReference>
<evidence type="ECO:0000313" key="1">
    <source>
        <dbReference type="EMBL" id="GAA3718248.1"/>
    </source>
</evidence>
<gene>
    <name evidence="1" type="ORF">GCM10023082_14750</name>
</gene>
<protein>
    <submittedName>
        <fullName evidence="1">Uncharacterized protein</fullName>
    </submittedName>
</protein>
<name>A0ABP7EF32_9ACTN</name>
<proteinExistence type="predicted"/>
<evidence type="ECO:0000313" key="2">
    <source>
        <dbReference type="Proteomes" id="UP001499884"/>
    </source>
</evidence>
<reference evidence="2" key="1">
    <citation type="journal article" date="2019" name="Int. J. Syst. Evol. Microbiol.">
        <title>The Global Catalogue of Microorganisms (GCM) 10K type strain sequencing project: providing services to taxonomists for standard genome sequencing and annotation.</title>
        <authorList>
            <consortium name="The Broad Institute Genomics Platform"/>
            <consortium name="The Broad Institute Genome Sequencing Center for Infectious Disease"/>
            <person name="Wu L."/>
            <person name="Ma J."/>
        </authorList>
    </citation>
    <scope>NUCLEOTIDE SEQUENCE [LARGE SCALE GENOMIC DNA]</scope>
    <source>
        <strain evidence="2">JCM 30846</strain>
    </source>
</reference>
<sequence length="85" mass="8927">MQKPSLGRVVLALVEPTTNGGADIAPAVVVRVGAAHDDGSHTVNVKADLDSSTSPKWMTGVRLCPDEETARAYDGAAAFWPPRAR</sequence>